<dbReference type="InterPro" id="IPR036271">
    <property type="entry name" value="Tet_transcr_reg_TetR-rel_C_sf"/>
</dbReference>
<keyword evidence="3" id="KW-0804">Transcription</keyword>
<dbReference type="EMBL" id="NCWY01000018">
    <property type="protein sequence ID" value="PAK93492.1"/>
    <property type="molecule type" value="Genomic_DNA"/>
</dbReference>
<accession>A0A165ECC4</accession>
<feature type="DNA-binding region" description="H-T-H motif" evidence="4">
    <location>
        <begin position="31"/>
        <end position="50"/>
    </location>
</feature>
<dbReference type="Gene3D" id="1.10.10.60">
    <property type="entry name" value="Homeodomain-like"/>
    <property type="match status" value="1"/>
</dbReference>
<dbReference type="GO" id="GO:0003677">
    <property type="term" value="F:DNA binding"/>
    <property type="evidence" value="ECO:0007669"/>
    <property type="project" value="UniProtKB-UniRule"/>
</dbReference>
<gene>
    <name evidence="6" type="ORF">AVW13_07155</name>
    <name evidence="7" type="ORF">B8X04_15590</name>
    <name evidence="8" type="ORF">I6G59_08540</name>
</gene>
<name>A0A165ECC4_9MICO</name>
<keyword evidence="1" id="KW-0805">Transcription regulation</keyword>
<dbReference type="KEGG" id="bcau:I6G59_08540"/>
<evidence type="ECO:0000313" key="9">
    <source>
        <dbReference type="Proteomes" id="UP000076612"/>
    </source>
</evidence>
<evidence type="ECO:0000313" key="8">
    <source>
        <dbReference type="EMBL" id="QPS35322.1"/>
    </source>
</evidence>
<dbReference type="PROSITE" id="PS50977">
    <property type="entry name" value="HTH_TETR_2"/>
    <property type="match status" value="1"/>
</dbReference>
<organism evidence="7 10">
    <name type="scientific">Brevibacterium casei</name>
    <dbReference type="NCBI Taxonomy" id="33889"/>
    <lineage>
        <taxon>Bacteria</taxon>
        <taxon>Bacillati</taxon>
        <taxon>Actinomycetota</taxon>
        <taxon>Actinomycetes</taxon>
        <taxon>Micrococcales</taxon>
        <taxon>Brevibacteriaceae</taxon>
        <taxon>Brevibacterium</taxon>
    </lineage>
</organism>
<dbReference type="SUPFAM" id="SSF48498">
    <property type="entry name" value="Tetracyclin repressor-like, C-terminal domain"/>
    <property type="match status" value="1"/>
</dbReference>
<dbReference type="InterPro" id="IPR009057">
    <property type="entry name" value="Homeodomain-like_sf"/>
</dbReference>
<proteinExistence type="predicted"/>
<dbReference type="Proteomes" id="UP000216867">
    <property type="component" value="Unassembled WGS sequence"/>
</dbReference>
<evidence type="ECO:0000313" key="7">
    <source>
        <dbReference type="EMBL" id="PAK93492.1"/>
    </source>
</evidence>
<keyword evidence="2 4" id="KW-0238">DNA-binding</keyword>
<evidence type="ECO:0000313" key="6">
    <source>
        <dbReference type="EMBL" id="KZE22456.1"/>
    </source>
</evidence>
<dbReference type="EMBL" id="CP065682">
    <property type="protein sequence ID" value="QPS35322.1"/>
    <property type="molecule type" value="Genomic_DNA"/>
</dbReference>
<dbReference type="PANTHER" id="PTHR47506:SF1">
    <property type="entry name" value="HTH-TYPE TRANSCRIPTIONAL REGULATOR YJDC"/>
    <property type="match status" value="1"/>
</dbReference>
<dbReference type="SUPFAM" id="SSF46689">
    <property type="entry name" value="Homeodomain-like"/>
    <property type="match status" value="1"/>
</dbReference>
<dbReference type="Gene3D" id="1.10.357.10">
    <property type="entry name" value="Tetracycline Repressor, domain 2"/>
    <property type="match status" value="1"/>
</dbReference>
<evidence type="ECO:0000256" key="3">
    <source>
        <dbReference type="ARBA" id="ARBA00023163"/>
    </source>
</evidence>
<evidence type="ECO:0000313" key="10">
    <source>
        <dbReference type="Proteomes" id="UP000216867"/>
    </source>
</evidence>
<dbReference type="AlphaFoldDB" id="A0A165ECC4"/>
<evidence type="ECO:0000256" key="2">
    <source>
        <dbReference type="ARBA" id="ARBA00023125"/>
    </source>
</evidence>
<protein>
    <submittedName>
        <fullName evidence="7">TetR family transcriptional regulator</fullName>
    </submittedName>
    <submittedName>
        <fullName evidence="8">TetR/AcrR family transcriptional regulator</fullName>
    </submittedName>
</protein>
<dbReference type="RefSeq" id="WP_009379063.1">
    <property type="nucleotide sequence ID" value="NZ_CBDRLP010000030.1"/>
</dbReference>
<dbReference type="PANTHER" id="PTHR47506">
    <property type="entry name" value="TRANSCRIPTIONAL REGULATORY PROTEIN"/>
    <property type="match status" value="1"/>
</dbReference>
<reference evidence="9" key="1">
    <citation type="submission" date="2016-01" db="EMBL/GenBank/DDBJ databases">
        <title>Draft genome of Chromobacterium sp. F49.</title>
        <authorList>
            <person name="Hong K.W."/>
        </authorList>
    </citation>
    <scope>NUCLEOTIDE SEQUENCE [LARGE SCALE GENOMIC DNA]</scope>
    <source>
        <strain evidence="9">M40</strain>
    </source>
</reference>
<dbReference type="EMBL" id="LQQR01000009">
    <property type="protein sequence ID" value="KZE22456.1"/>
    <property type="molecule type" value="Genomic_DNA"/>
</dbReference>
<evidence type="ECO:0000256" key="1">
    <source>
        <dbReference type="ARBA" id="ARBA00023015"/>
    </source>
</evidence>
<sequence>MIRGRPPEFDREHALLEAARLFWRRGYSGTSTRALTAAIGISSSSLYSAFGSKAGLFAEAVEVYADRYAEIYRSAVAADSIGEVVDELLRESVIEFTQDPAEHPGCMVTSAIMTDSAETIEAAGHIAAMQEEGARLLEERFARGLAAGELVAGSSPTALADAVQAVWHGLSAQSNQGVGRDRLLAAAGIATHALKQTYTAVG</sequence>
<dbReference type="Proteomes" id="UP000076612">
    <property type="component" value="Unassembled WGS sequence"/>
</dbReference>
<dbReference type="Proteomes" id="UP000594979">
    <property type="component" value="Chromosome"/>
</dbReference>
<evidence type="ECO:0000313" key="11">
    <source>
        <dbReference type="Proteomes" id="UP000594979"/>
    </source>
</evidence>
<reference evidence="6" key="2">
    <citation type="submission" date="2016-01" db="EMBL/GenBank/DDBJ databases">
        <authorList>
            <person name="Hong K.W."/>
        </authorList>
    </citation>
    <scope>NUCLEOTIDE SEQUENCE</scope>
    <source>
        <strain evidence="6">M40</strain>
    </source>
</reference>
<evidence type="ECO:0000256" key="4">
    <source>
        <dbReference type="PROSITE-ProRule" id="PRU00335"/>
    </source>
</evidence>
<dbReference type="STRING" id="33889.AVW13_07155"/>
<reference evidence="8 11" key="4">
    <citation type="submission" date="2020-12" db="EMBL/GenBank/DDBJ databases">
        <title>FDA dAtabase for Regulatory Grade micrObial Sequences (FDA-ARGOS): Supporting development and validation of Infectious Disease Dx tests.</title>
        <authorList>
            <person name="Sproer C."/>
            <person name="Gronow S."/>
            <person name="Severitt S."/>
            <person name="Schroder I."/>
            <person name="Tallon L."/>
            <person name="Sadzewicz L."/>
            <person name="Zhao X."/>
            <person name="Boylan J."/>
            <person name="Ott S."/>
            <person name="Bowen H."/>
            <person name="Vavikolanu K."/>
            <person name="Mehta A."/>
            <person name="Aluvathingal J."/>
            <person name="Nadendla S."/>
            <person name="Lowell S."/>
            <person name="Myers T."/>
            <person name="Yan Y."/>
            <person name="Sichtig H."/>
        </authorList>
    </citation>
    <scope>NUCLEOTIDE SEQUENCE [LARGE SCALE GENOMIC DNA]</scope>
    <source>
        <strain evidence="8 11">FDAARGOS_902</strain>
    </source>
</reference>
<dbReference type="InterPro" id="IPR001647">
    <property type="entry name" value="HTH_TetR"/>
</dbReference>
<evidence type="ECO:0000259" key="5">
    <source>
        <dbReference type="PROSITE" id="PS50977"/>
    </source>
</evidence>
<reference evidence="7 10" key="3">
    <citation type="submission" date="2017-04" db="EMBL/GenBank/DDBJ databases">
        <title>Kefir bacterial isolates.</title>
        <authorList>
            <person name="Kim Y."/>
            <person name="Blasche S."/>
            <person name="Patil K.R."/>
        </authorList>
    </citation>
    <scope>NUCLEOTIDE SEQUENCE [LARGE SCALE GENOMIC DNA]</scope>
    <source>
        <strain evidence="7 10">OG2</strain>
    </source>
</reference>
<feature type="domain" description="HTH tetR-type" evidence="5">
    <location>
        <begin position="8"/>
        <end position="68"/>
    </location>
</feature>
<dbReference type="Pfam" id="PF00440">
    <property type="entry name" value="TetR_N"/>
    <property type="match status" value="1"/>
</dbReference>